<dbReference type="eggNOG" id="arCOG08069">
    <property type="taxonomic scope" value="Archaea"/>
</dbReference>
<dbReference type="EMBL" id="CP000742">
    <property type="protein sequence ID" value="ABR55543.1"/>
    <property type="molecule type" value="Genomic_DNA"/>
</dbReference>
<evidence type="ECO:0000313" key="1">
    <source>
        <dbReference type="EMBL" id="ABR55543.1"/>
    </source>
</evidence>
<evidence type="ECO:0000313" key="2">
    <source>
        <dbReference type="Proteomes" id="UP000001107"/>
    </source>
</evidence>
<dbReference type="HOGENOM" id="CLU_1648322_0_0_2"/>
<dbReference type="KEGG" id="mvn:Mevan_1651"/>
<dbReference type="RefSeq" id="WP_012066456.1">
    <property type="nucleotide sequence ID" value="NC_009634.1"/>
</dbReference>
<reference evidence="1" key="1">
    <citation type="submission" date="2007-06" db="EMBL/GenBank/DDBJ databases">
        <title>Complete sequence of Methanococcus vannielii SB.</title>
        <authorList>
            <consortium name="US DOE Joint Genome Institute"/>
            <person name="Copeland A."/>
            <person name="Lucas S."/>
            <person name="Lapidus A."/>
            <person name="Barry K."/>
            <person name="Glavina del Rio T."/>
            <person name="Dalin E."/>
            <person name="Tice H."/>
            <person name="Pitluck S."/>
            <person name="Chain P."/>
            <person name="Malfatti S."/>
            <person name="Shin M."/>
            <person name="Vergez L."/>
            <person name="Schmutz J."/>
            <person name="Larimer F."/>
            <person name="Land M."/>
            <person name="Hauser L."/>
            <person name="Kyrpides N."/>
            <person name="Anderson I."/>
            <person name="Sieprawska-Lupa M."/>
            <person name="Whitman W.B."/>
            <person name="Richardson P."/>
        </authorList>
    </citation>
    <scope>NUCLEOTIDE SEQUENCE [LARGE SCALE GENOMIC DNA]</scope>
    <source>
        <strain evidence="1">SB</strain>
    </source>
</reference>
<proteinExistence type="predicted"/>
<dbReference type="GeneID" id="5325608"/>
<protein>
    <submittedName>
        <fullName evidence="1">Uncharacterized protein</fullName>
    </submittedName>
</protein>
<organism evidence="1 2">
    <name type="scientific">Methanococcus vannielii (strain ATCC 35089 / DSM 1224 / JCM 13029 / OCM 148 / SB)</name>
    <dbReference type="NCBI Taxonomy" id="406327"/>
    <lineage>
        <taxon>Archaea</taxon>
        <taxon>Methanobacteriati</taxon>
        <taxon>Methanobacteriota</taxon>
        <taxon>Methanomada group</taxon>
        <taxon>Methanococci</taxon>
        <taxon>Methanococcales</taxon>
        <taxon>Methanococcaceae</taxon>
        <taxon>Methanococcus</taxon>
    </lineage>
</organism>
<dbReference type="Proteomes" id="UP000001107">
    <property type="component" value="Chromosome"/>
</dbReference>
<gene>
    <name evidence="1" type="ordered locus">Mevan_1651</name>
</gene>
<keyword evidence="2" id="KW-1185">Reference proteome</keyword>
<accession>A6USS1</accession>
<dbReference type="OrthoDB" id="377473at2157"/>
<dbReference type="STRING" id="406327.Mevan_1651"/>
<sequence>MILKNLQPYTVIQVESTTLGEILEQEIDGKEVLEFLKENGFESFLETKHYIDRRTLAICENSGEAARLADWANKTIYADDPNFYARIRPERYEIIELSTDLVNNARLTCESCGSDLINSEHRENYVCEKCGKEHSLTKKAANQKYKLCLGSTGEEVKRDIF</sequence>
<dbReference type="AlphaFoldDB" id="A6USS1"/>
<name>A6USS1_METVS</name>